<protein>
    <recommendedName>
        <fullName evidence="5">DUF2680 domain-containing protein</fullName>
    </recommendedName>
</protein>
<evidence type="ECO:0000256" key="2">
    <source>
        <dbReference type="SAM" id="SignalP"/>
    </source>
</evidence>
<keyword evidence="2" id="KW-0732">Signal</keyword>
<evidence type="ECO:0000313" key="4">
    <source>
        <dbReference type="Proteomes" id="UP000653578"/>
    </source>
</evidence>
<reference evidence="3 4" key="1">
    <citation type="submission" date="2019-10" db="EMBL/GenBank/DDBJ databases">
        <title>Description of Paenibacillus humi sp. nov.</title>
        <authorList>
            <person name="Carlier A."/>
            <person name="Qi S."/>
        </authorList>
    </citation>
    <scope>NUCLEOTIDE SEQUENCE [LARGE SCALE GENOMIC DNA]</scope>
    <source>
        <strain evidence="3 4">LMG 31461</strain>
    </source>
</reference>
<dbReference type="RefSeq" id="WP_171628886.1">
    <property type="nucleotide sequence ID" value="NZ_WHNY01000008.1"/>
</dbReference>
<dbReference type="Proteomes" id="UP000653578">
    <property type="component" value="Unassembled WGS sequence"/>
</dbReference>
<evidence type="ECO:0000313" key="3">
    <source>
        <dbReference type="EMBL" id="NOU63078.1"/>
    </source>
</evidence>
<gene>
    <name evidence="3" type="ORF">GC096_03320</name>
</gene>
<dbReference type="EMBL" id="WHNY01000008">
    <property type="protein sequence ID" value="NOU63078.1"/>
    <property type="molecule type" value="Genomic_DNA"/>
</dbReference>
<feature type="chain" id="PRO_5046796798" description="DUF2680 domain-containing protein" evidence="2">
    <location>
        <begin position="33"/>
        <end position="282"/>
    </location>
</feature>
<proteinExistence type="predicted"/>
<feature type="region of interest" description="Disordered" evidence="1">
    <location>
        <begin position="237"/>
        <end position="282"/>
    </location>
</feature>
<evidence type="ECO:0008006" key="5">
    <source>
        <dbReference type="Google" id="ProtNLM"/>
    </source>
</evidence>
<accession>A0ABX1X3U4</accession>
<comment type="caution">
    <text evidence="3">The sequence shown here is derived from an EMBL/GenBank/DDBJ whole genome shotgun (WGS) entry which is preliminary data.</text>
</comment>
<feature type="region of interest" description="Disordered" evidence="1">
    <location>
        <begin position="34"/>
        <end position="59"/>
    </location>
</feature>
<name>A0ABX1X3U4_9BACL</name>
<evidence type="ECO:0000256" key="1">
    <source>
        <dbReference type="SAM" id="MobiDB-lite"/>
    </source>
</evidence>
<organism evidence="3 4">
    <name type="scientific">Paenibacillus plantarum</name>
    <dbReference type="NCBI Taxonomy" id="2654975"/>
    <lineage>
        <taxon>Bacteria</taxon>
        <taxon>Bacillati</taxon>
        <taxon>Bacillota</taxon>
        <taxon>Bacilli</taxon>
        <taxon>Bacillales</taxon>
        <taxon>Paenibacillaceae</taxon>
        <taxon>Paenibacillus</taxon>
    </lineage>
</organism>
<sequence>MKRIHKTWLIGTLAAGLLISGGFVLQHNQAFANDTNTTPTPKKFQDKHSFERQQGPRGGFDFGKGGGIGGVIDFSSILGIDKAALKAEIDAGKTLVQIAQEKANLSEDALLAKLTEAETKKIDTALSEGKIKQEQADKLKEGLADRLKKMVEAKPHAMNFDKKPMPRSGNMPNMPMPGGVGVAPNKIAPILGITEEELATERKAGKSLAEIAAAKGLTEDQLIAKLKDSLTDELKNFVERKGGGERPVPQLRGDGGSFKGKPGHGGERRPAPSSPSATPSST</sequence>
<keyword evidence="4" id="KW-1185">Reference proteome</keyword>
<feature type="signal peptide" evidence="2">
    <location>
        <begin position="1"/>
        <end position="32"/>
    </location>
</feature>